<evidence type="ECO:0000313" key="2">
    <source>
        <dbReference type="EMBL" id="KAF2092675.1"/>
    </source>
</evidence>
<sequence length="135" mass="14725">MNKTVRVLVVPSSAACLGRIFSCGRNLSQDRGHHSLERECSRWTPAIVQVTWENSCYRIPCERTLVFVGSGAPPTTLENPPEGITFTPGRTHNRSRSPSRQNRSVTSGKGLALRAGVRCNGEKAALTQGGFYPVL</sequence>
<dbReference type="EMBL" id="ML978143">
    <property type="protein sequence ID" value="KAF2092675.1"/>
    <property type="molecule type" value="Genomic_DNA"/>
</dbReference>
<gene>
    <name evidence="2" type="ORF">NA57DRAFT_49695</name>
</gene>
<dbReference type="AlphaFoldDB" id="A0A9P4I0G1"/>
<dbReference type="Proteomes" id="UP000799772">
    <property type="component" value="Unassembled WGS sequence"/>
</dbReference>
<keyword evidence="3" id="KW-1185">Reference proteome</keyword>
<name>A0A9P4I0G1_9PEZI</name>
<accession>A0A9P4I0G1</accession>
<protein>
    <submittedName>
        <fullName evidence="2">Uncharacterized protein</fullName>
    </submittedName>
</protein>
<reference evidence="2" key="1">
    <citation type="journal article" date="2020" name="Stud. Mycol.">
        <title>101 Dothideomycetes genomes: a test case for predicting lifestyles and emergence of pathogens.</title>
        <authorList>
            <person name="Haridas S."/>
            <person name="Albert R."/>
            <person name="Binder M."/>
            <person name="Bloem J."/>
            <person name="Labutti K."/>
            <person name="Salamov A."/>
            <person name="Andreopoulos B."/>
            <person name="Baker S."/>
            <person name="Barry K."/>
            <person name="Bills G."/>
            <person name="Bluhm B."/>
            <person name="Cannon C."/>
            <person name="Castanera R."/>
            <person name="Culley D."/>
            <person name="Daum C."/>
            <person name="Ezra D."/>
            <person name="Gonzalez J."/>
            <person name="Henrissat B."/>
            <person name="Kuo A."/>
            <person name="Liang C."/>
            <person name="Lipzen A."/>
            <person name="Lutzoni F."/>
            <person name="Magnuson J."/>
            <person name="Mondo S."/>
            <person name="Nolan M."/>
            <person name="Ohm R."/>
            <person name="Pangilinan J."/>
            <person name="Park H.-J."/>
            <person name="Ramirez L."/>
            <person name="Alfaro M."/>
            <person name="Sun H."/>
            <person name="Tritt A."/>
            <person name="Yoshinaga Y."/>
            <person name="Zwiers L.-H."/>
            <person name="Turgeon B."/>
            <person name="Goodwin S."/>
            <person name="Spatafora J."/>
            <person name="Crous P."/>
            <person name="Grigoriev I."/>
        </authorList>
    </citation>
    <scope>NUCLEOTIDE SEQUENCE</scope>
    <source>
        <strain evidence="2">CBS 133067</strain>
    </source>
</reference>
<evidence type="ECO:0000313" key="3">
    <source>
        <dbReference type="Proteomes" id="UP000799772"/>
    </source>
</evidence>
<feature type="region of interest" description="Disordered" evidence="1">
    <location>
        <begin position="72"/>
        <end position="109"/>
    </location>
</feature>
<dbReference type="OrthoDB" id="3753093at2759"/>
<proteinExistence type="predicted"/>
<organism evidence="2 3">
    <name type="scientific">Rhizodiscina lignyota</name>
    <dbReference type="NCBI Taxonomy" id="1504668"/>
    <lineage>
        <taxon>Eukaryota</taxon>
        <taxon>Fungi</taxon>
        <taxon>Dikarya</taxon>
        <taxon>Ascomycota</taxon>
        <taxon>Pezizomycotina</taxon>
        <taxon>Dothideomycetes</taxon>
        <taxon>Pleosporomycetidae</taxon>
        <taxon>Aulographales</taxon>
        <taxon>Rhizodiscinaceae</taxon>
        <taxon>Rhizodiscina</taxon>
    </lineage>
</organism>
<evidence type="ECO:0000256" key="1">
    <source>
        <dbReference type="SAM" id="MobiDB-lite"/>
    </source>
</evidence>
<comment type="caution">
    <text evidence="2">The sequence shown here is derived from an EMBL/GenBank/DDBJ whole genome shotgun (WGS) entry which is preliminary data.</text>
</comment>